<proteinExistence type="predicted"/>
<reference evidence="2" key="2">
    <citation type="journal article" date="2009" name="Genome Res.">
        <title>Comparative genomic analyses of the human fungal pathogens Coccidioides and their relatives.</title>
        <authorList>
            <person name="Sharpton T.J."/>
            <person name="Stajich J.E."/>
            <person name="Rounsley S.D."/>
            <person name="Gardner M.J."/>
            <person name="Wortman J.R."/>
            <person name="Jordar V.S."/>
            <person name="Maiti R."/>
            <person name="Kodira C.D."/>
            <person name="Neafsey D.E."/>
            <person name="Zeng Q."/>
            <person name="Hung C.-Y."/>
            <person name="McMahan C."/>
            <person name="Muszewska A."/>
            <person name="Grynberg M."/>
            <person name="Mandel M.A."/>
            <person name="Kellner E.M."/>
            <person name="Barker B.M."/>
            <person name="Galgiani J.N."/>
            <person name="Orbach M.J."/>
            <person name="Kirkland T.N."/>
            <person name="Cole G.T."/>
            <person name="Henn M.R."/>
            <person name="Birren B.W."/>
            <person name="Taylor J.W."/>
        </authorList>
    </citation>
    <scope>NUCLEOTIDE SEQUENCE [LARGE SCALE GENOMIC DNA]</scope>
    <source>
        <strain evidence="2">RMSCC 3488</strain>
    </source>
</reference>
<reference evidence="2" key="3">
    <citation type="journal article" date="2010" name="Genome Res.">
        <title>Population genomic sequencing of Coccidioides fungi reveals recent hybridization and transposon control.</title>
        <authorList>
            <person name="Neafsey D.E."/>
            <person name="Barker B.M."/>
            <person name="Sharpton T.J."/>
            <person name="Stajich J.E."/>
            <person name="Park D.J."/>
            <person name="Whiston E."/>
            <person name="Hung C.-Y."/>
            <person name="McMahan C."/>
            <person name="White J."/>
            <person name="Sykes S."/>
            <person name="Heiman D."/>
            <person name="Young S."/>
            <person name="Zeng Q."/>
            <person name="Abouelleil A."/>
            <person name="Aftuck L."/>
            <person name="Bessette D."/>
            <person name="Brown A."/>
            <person name="FitzGerald M."/>
            <person name="Lui A."/>
            <person name="Macdonald J.P."/>
            <person name="Priest M."/>
            <person name="Orbach M.J."/>
            <person name="Galgiani J.N."/>
            <person name="Kirkland T.N."/>
            <person name="Cole G.T."/>
            <person name="Birren B.W."/>
            <person name="Henn M.R."/>
            <person name="Taylor J.W."/>
            <person name="Rounsley S.D."/>
        </authorList>
    </citation>
    <scope>NUCLEOTIDE SEQUENCE [LARGE SCALE GENOMIC DNA]</scope>
    <source>
        <strain evidence="2">RMSCC 3488</strain>
    </source>
</reference>
<dbReference type="Proteomes" id="UP000054567">
    <property type="component" value="Unassembled WGS sequence"/>
</dbReference>
<dbReference type="AlphaFoldDB" id="A0A0J6EXM6"/>
<gene>
    <name evidence="1" type="ORF">CPAG_01662</name>
</gene>
<evidence type="ECO:0000313" key="2">
    <source>
        <dbReference type="Proteomes" id="UP000054567"/>
    </source>
</evidence>
<reference evidence="1 2" key="1">
    <citation type="submission" date="2007-06" db="EMBL/GenBank/DDBJ databases">
        <title>The Genome Sequence of Coccidioides posadasii RMSCC_3488.</title>
        <authorList>
            <consortium name="Coccidioides Genome Resources Consortium"/>
            <consortium name="The Broad Institute Genome Sequencing Platform"/>
            <person name="Henn M.R."/>
            <person name="Sykes S."/>
            <person name="Young S."/>
            <person name="Jaffe D."/>
            <person name="Berlin A."/>
            <person name="Alvarez P."/>
            <person name="Butler J."/>
            <person name="Gnerre S."/>
            <person name="Grabherr M."/>
            <person name="Mauceli E."/>
            <person name="Brockman W."/>
            <person name="Kodira C."/>
            <person name="Alvarado L."/>
            <person name="Zeng Q."/>
            <person name="Crawford M."/>
            <person name="Antoine C."/>
            <person name="Devon K."/>
            <person name="Galgiani J."/>
            <person name="Orsborn K."/>
            <person name="Lewis M.L."/>
            <person name="Nusbaum C."/>
            <person name="Galagan J."/>
            <person name="Birren B."/>
        </authorList>
    </citation>
    <scope>NUCLEOTIDE SEQUENCE [LARGE SCALE GENOMIC DNA]</scope>
    <source>
        <strain evidence="1 2">RMSCC 3488</strain>
    </source>
</reference>
<evidence type="ECO:0000313" key="1">
    <source>
        <dbReference type="EMBL" id="KMM65311.1"/>
    </source>
</evidence>
<sequence length="173" mass="19923">MIRAQPEGANTYLGPFRSDLAGESIATDWVPPALWHCVRIAATLAMLQRFKDGVSIFQKIASQKRDKLGKWELKFAEPSWPIRRNHLKKFEPLSGCILLSTKELHLPKTTHKDGPLQIQVSVSVVHILYPFDREVLWKCERIQTLPKGSEIETRFLRCDESRQSISTWMSTHE</sequence>
<organism evidence="1 2">
    <name type="scientific">Coccidioides posadasii RMSCC 3488</name>
    <dbReference type="NCBI Taxonomy" id="454284"/>
    <lineage>
        <taxon>Eukaryota</taxon>
        <taxon>Fungi</taxon>
        <taxon>Dikarya</taxon>
        <taxon>Ascomycota</taxon>
        <taxon>Pezizomycotina</taxon>
        <taxon>Eurotiomycetes</taxon>
        <taxon>Eurotiomycetidae</taxon>
        <taxon>Onygenales</taxon>
        <taxon>Onygenaceae</taxon>
        <taxon>Coccidioides</taxon>
    </lineage>
</organism>
<accession>A0A0J6EXM6</accession>
<name>A0A0J6EXM6_COCPO</name>
<dbReference type="VEuPathDB" id="FungiDB:CPAG_01662"/>
<protein>
    <submittedName>
        <fullName evidence="1">Uncharacterized protein</fullName>
    </submittedName>
</protein>
<dbReference type="EMBL" id="DS268109">
    <property type="protein sequence ID" value="KMM65311.1"/>
    <property type="molecule type" value="Genomic_DNA"/>
</dbReference>